<dbReference type="Proteomes" id="UP000199391">
    <property type="component" value="Unassembled WGS sequence"/>
</dbReference>
<dbReference type="PANTHER" id="PTHR10668:SF105">
    <property type="entry name" value="DEHYDROGENASE-RELATED"/>
    <property type="match status" value="1"/>
</dbReference>
<dbReference type="EMBL" id="FPBO01000038">
    <property type="protein sequence ID" value="SFV13355.1"/>
    <property type="molecule type" value="Genomic_DNA"/>
</dbReference>
<evidence type="ECO:0000256" key="3">
    <source>
        <dbReference type="ARBA" id="ARBA00040298"/>
    </source>
</evidence>
<dbReference type="GO" id="GO:0016491">
    <property type="term" value="F:oxidoreductase activity"/>
    <property type="evidence" value="ECO:0007669"/>
    <property type="project" value="InterPro"/>
</dbReference>
<organism evidence="5 6">
    <name type="scientific">Pseudoduganella namucuonensis</name>
    <dbReference type="NCBI Taxonomy" id="1035707"/>
    <lineage>
        <taxon>Bacteria</taxon>
        <taxon>Pseudomonadati</taxon>
        <taxon>Pseudomonadota</taxon>
        <taxon>Betaproteobacteria</taxon>
        <taxon>Burkholderiales</taxon>
        <taxon>Oxalobacteraceae</taxon>
        <taxon>Telluria group</taxon>
        <taxon>Pseudoduganella</taxon>
    </lineage>
</organism>
<dbReference type="SUPFAM" id="SSF51905">
    <property type="entry name" value="FAD/NAD(P)-binding domain"/>
    <property type="match status" value="1"/>
</dbReference>
<evidence type="ECO:0000313" key="5">
    <source>
        <dbReference type="EMBL" id="SFV13355.1"/>
    </source>
</evidence>
<dbReference type="STRING" id="1035707.SAMN05216552_103838"/>
<dbReference type="PRINTS" id="PR00891">
    <property type="entry name" value="RABGDIREP"/>
</dbReference>
<dbReference type="RefSeq" id="WP_259741446.1">
    <property type="nucleotide sequence ID" value="NZ_FPBO01000038.1"/>
</dbReference>
<name>A0A1I7LUJ7_9BURK</name>
<evidence type="ECO:0000259" key="4">
    <source>
        <dbReference type="Pfam" id="PF01593"/>
    </source>
</evidence>
<evidence type="ECO:0000313" key="6">
    <source>
        <dbReference type="Proteomes" id="UP000199391"/>
    </source>
</evidence>
<dbReference type="AlphaFoldDB" id="A0A1I7LUJ7"/>
<keyword evidence="6" id="KW-1185">Reference proteome</keyword>
<protein>
    <recommendedName>
        <fullName evidence="3">Pyridine nucleotide-disulfide oxidoreductase domain-containing protein 2</fullName>
    </recommendedName>
</protein>
<evidence type="ECO:0000256" key="2">
    <source>
        <dbReference type="ARBA" id="ARBA00038825"/>
    </source>
</evidence>
<dbReference type="Gene3D" id="3.90.660.50">
    <property type="match status" value="1"/>
</dbReference>
<evidence type="ECO:0000256" key="1">
    <source>
        <dbReference type="ARBA" id="ARBA00037217"/>
    </source>
</evidence>
<dbReference type="PANTHER" id="PTHR10668">
    <property type="entry name" value="PHYTOENE DEHYDROGENASE"/>
    <property type="match status" value="1"/>
</dbReference>
<dbReference type="GO" id="GO:0007264">
    <property type="term" value="P:small GTPase-mediated signal transduction"/>
    <property type="evidence" value="ECO:0007669"/>
    <property type="project" value="InterPro"/>
</dbReference>
<dbReference type="GO" id="GO:0005092">
    <property type="term" value="F:GDP-dissociation inhibitor activity"/>
    <property type="evidence" value="ECO:0007669"/>
    <property type="project" value="InterPro"/>
</dbReference>
<dbReference type="Gene3D" id="3.50.50.60">
    <property type="entry name" value="FAD/NAD(P)-binding domain"/>
    <property type="match status" value="2"/>
</dbReference>
<dbReference type="InterPro" id="IPR002937">
    <property type="entry name" value="Amino_oxidase"/>
</dbReference>
<dbReference type="Pfam" id="PF01593">
    <property type="entry name" value="Amino_oxidase"/>
    <property type="match status" value="1"/>
</dbReference>
<gene>
    <name evidence="5" type="ORF">SAMN05216552_103838</name>
</gene>
<accession>A0A1I7LUJ7</accession>
<dbReference type="InterPro" id="IPR036188">
    <property type="entry name" value="FAD/NAD-bd_sf"/>
</dbReference>
<reference evidence="6" key="1">
    <citation type="submission" date="2016-10" db="EMBL/GenBank/DDBJ databases">
        <authorList>
            <person name="Varghese N."/>
            <person name="Submissions S."/>
        </authorList>
    </citation>
    <scope>NUCLEOTIDE SEQUENCE [LARGE SCALE GENOMIC DNA]</scope>
    <source>
        <strain evidence="6">CGMCC 1.11014</strain>
    </source>
</reference>
<feature type="domain" description="Amine oxidase" evidence="4">
    <location>
        <begin position="18"/>
        <end position="338"/>
    </location>
</feature>
<dbReference type="InterPro" id="IPR018203">
    <property type="entry name" value="GDP_dissociation_inhibitor"/>
</dbReference>
<sequence>MNQAPTDVVIVGSGINSLMCAALLAKRGKSVLVLERNAVAGGCIRTEELFPGYRHDLLSSWYPLFVGSPGYAELKDELREAGLEFVQCGYSTGVVMPDGRSLALKQDLADTVRRLDRLAPGDGAAFGDMAQRLFGVDAALTFGLLGNNPYGARVAWLLLREWRKRGMEGMAAFAADALENFRRWAERTFRSDFTRALIAPWVLHTGLGPDEASSALIGKVTFAAVVAGGMPVVRGGGGNIVAALLRVIERHGGRVLTGVDVERVLTARGAATGVLAGGQVYPARRAVVCNVTPPQLYGRLLPDAPAPLRERAAAYRFGRGCMQLHFALSAPAPWRDPELLKVPLVHLTESMENVCAAVVEANNGLLPRHATLGIGQPTAADPSRAPPGGWILWIQMQELPSRLRGDALGEIAVPDDGRWNEAVREAVADRVQARLEAVMPGLSKLIVGRKAYSPADLEGMNCNLVGGDPYSGVCSPDQFFWLRPFGPSSGARGHRAGYRRLFQIGASTHPGPGLGAGSGYMVAQRLAPR</sequence>
<comment type="function">
    <text evidence="1">Probable oxidoreductase that may play a role as regulator of mitochondrial function.</text>
</comment>
<comment type="subunit">
    <text evidence="2">Interacts with COX5B; this interaction may contribute to localize PYROXD2 to the inner face of the inner mitochondrial membrane.</text>
</comment>
<proteinExistence type="predicted"/>